<dbReference type="PROSITE" id="PS51257">
    <property type="entry name" value="PROKAR_LIPOPROTEIN"/>
    <property type="match status" value="1"/>
</dbReference>
<proteinExistence type="predicted"/>
<keyword evidence="2" id="KW-0732">Signal</keyword>
<reference evidence="3" key="1">
    <citation type="submission" date="2020-05" db="EMBL/GenBank/DDBJ databases">
        <title>WGS assembly of Panicum virgatum.</title>
        <authorList>
            <person name="Lovell J.T."/>
            <person name="Jenkins J."/>
            <person name="Shu S."/>
            <person name="Juenger T.E."/>
            <person name="Schmutz J."/>
        </authorList>
    </citation>
    <scope>NUCLEOTIDE SEQUENCE</scope>
    <source>
        <strain evidence="3">AP13</strain>
    </source>
</reference>
<gene>
    <name evidence="3" type="ORF">PVAP13_1KG257205</name>
</gene>
<feature type="chain" id="PRO_5035772495" description="Secreted protein" evidence="2">
    <location>
        <begin position="25"/>
        <end position="194"/>
    </location>
</feature>
<organism evidence="3 4">
    <name type="scientific">Panicum virgatum</name>
    <name type="common">Blackwell switchgrass</name>
    <dbReference type="NCBI Taxonomy" id="38727"/>
    <lineage>
        <taxon>Eukaryota</taxon>
        <taxon>Viridiplantae</taxon>
        <taxon>Streptophyta</taxon>
        <taxon>Embryophyta</taxon>
        <taxon>Tracheophyta</taxon>
        <taxon>Spermatophyta</taxon>
        <taxon>Magnoliopsida</taxon>
        <taxon>Liliopsida</taxon>
        <taxon>Poales</taxon>
        <taxon>Poaceae</taxon>
        <taxon>PACMAD clade</taxon>
        <taxon>Panicoideae</taxon>
        <taxon>Panicodae</taxon>
        <taxon>Paniceae</taxon>
        <taxon>Panicinae</taxon>
        <taxon>Panicum</taxon>
        <taxon>Panicum sect. Hiantes</taxon>
    </lineage>
</organism>
<evidence type="ECO:0000256" key="2">
    <source>
        <dbReference type="SAM" id="SignalP"/>
    </source>
</evidence>
<sequence length="194" mass="20950">MCDRTCTWGLFIIQPALCPALATACLASGGGGAAPSSDPPPPPVDLPTLSPSKTSGVGDPRRPLLPELRRDALEKRRTGYAAAALLRCAAKTPPLISVRPGRHPVHPWSLLRSKVFCPLVVVVVVVRGQSKARKPLLRHADEEYARALMGMMITSVRCRRCTDRIRAPASRHTRTHLLGASWPHVTVLHSSAVL</sequence>
<protein>
    <recommendedName>
        <fullName evidence="5">Secreted protein</fullName>
    </recommendedName>
</protein>
<feature type="signal peptide" evidence="2">
    <location>
        <begin position="1"/>
        <end position="24"/>
    </location>
</feature>
<dbReference type="EMBL" id="CM029037">
    <property type="protein sequence ID" value="KAG2658476.1"/>
    <property type="molecule type" value="Genomic_DNA"/>
</dbReference>
<comment type="caution">
    <text evidence="3">The sequence shown here is derived from an EMBL/GenBank/DDBJ whole genome shotgun (WGS) entry which is preliminary data.</text>
</comment>
<evidence type="ECO:0000313" key="4">
    <source>
        <dbReference type="Proteomes" id="UP000823388"/>
    </source>
</evidence>
<keyword evidence="4" id="KW-1185">Reference proteome</keyword>
<dbReference type="AlphaFoldDB" id="A0A8T0XKI3"/>
<evidence type="ECO:0000313" key="3">
    <source>
        <dbReference type="EMBL" id="KAG2658476.1"/>
    </source>
</evidence>
<evidence type="ECO:0000256" key="1">
    <source>
        <dbReference type="SAM" id="MobiDB-lite"/>
    </source>
</evidence>
<evidence type="ECO:0008006" key="5">
    <source>
        <dbReference type="Google" id="ProtNLM"/>
    </source>
</evidence>
<name>A0A8T0XKI3_PANVG</name>
<dbReference type="Proteomes" id="UP000823388">
    <property type="component" value="Chromosome 1K"/>
</dbReference>
<accession>A0A8T0XKI3</accession>
<feature type="region of interest" description="Disordered" evidence="1">
    <location>
        <begin position="31"/>
        <end position="64"/>
    </location>
</feature>